<dbReference type="Proteomes" id="UP001151752">
    <property type="component" value="Chromosome 2"/>
</dbReference>
<evidence type="ECO:0000256" key="4">
    <source>
        <dbReference type="SAM" id="MobiDB-lite"/>
    </source>
</evidence>
<name>A0A9Q0YT39_9ROSI</name>
<feature type="coiled-coil region" evidence="3">
    <location>
        <begin position="455"/>
        <end position="524"/>
    </location>
</feature>
<dbReference type="InterPro" id="IPR008545">
    <property type="entry name" value="Web"/>
</dbReference>
<reference evidence="5" key="2">
    <citation type="journal article" date="2023" name="Int. J. Mol. Sci.">
        <title>De Novo Assembly and Annotation of 11 Diverse Shrub Willow (Salix) Genomes Reveals Novel Gene Organization in Sex-Linked Regions.</title>
        <authorList>
            <person name="Hyden B."/>
            <person name="Feng K."/>
            <person name="Yates T.B."/>
            <person name="Jawdy S."/>
            <person name="Cereghino C."/>
            <person name="Smart L.B."/>
            <person name="Muchero W."/>
        </authorList>
    </citation>
    <scope>NUCLEOTIDE SEQUENCE</scope>
    <source>
        <tissue evidence="5">Shoot tip</tissue>
    </source>
</reference>
<dbReference type="InterPro" id="IPR029044">
    <property type="entry name" value="Nucleotide-diphossugar_trans"/>
</dbReference>
<evidence type="ECO:0000256" key="1">
    <source>
        <dbReference type="ARBA" id="ARBA00005485"/>
    </source>
</evidence>
<keyword evidence="6" id="KW-1185">Reference proteome</keyword>
<feature type="region of interest" description="Disordered" evidence="4">
    <location>
        <begin position="142"/>
        <end position="166"/>
    </location>
</feature>
<feature type="region of interest" description="Disordered" evidence="4">
    <location>
        <begin position="298"/>
        <end position="324"/>
    </location>
</feature>
<proteinExistence type="inferred from homology"/>
<accession>A0A9Q0YT39</accession>
<protein>
    <submittedName>
        <fullName evidence="5">PROTEIN WEAK CHLOROPLAST MOVEMENT UNDER BLUE LIGHT 1</fullName>
    </submittedName>
</protein>
<sequence length="567" mass="63391">MRMGKDNKNCQKRGLCHGIPFIGSLCLRCHSPYPKPSQTGIKRDLILLLDNSISDPKHNALAAAGWKIIRPVKRIRNPRAEKYSCNDSKFRLWQLSDCRKIIFMDAEIIVMQQFSATKRRSRRIIGLNCLLESRGSIKSLLEDISPEPSSSSQDNGPSHGEASSGHAANADVELDQVPMKDNSADKTEINHQGALKDDSKSEAAQNLLNIQDESRERTAELRISSNDPQYQEKTEDIQNSNDGQMSRRKTEPVPNSPVVWQPQDPNSPGMPATSSPFERAQSEEHALPHVRIRVQQDELASPRAKVASPAFGTPKSTDSPRYAKQSDMNRGLIDTAAPFESVKEAVSKFGGIVDWKAHRIQTVERRKLVDQELETVQVEMPEYKKRSEAAEEEKIQVLQELDSTRRLIEDLKLNLERAQTEEHQAKQDSELATLRVEEMEQGIADEASVAAKAQLEVAKARHSAAVLELKNVNDELGALHKEYASLVSEKDEAVKKAEEAVSASKEVEKTLEELTIELIATKQSLESAHAAHLEAEEQRIGATMDKEQDSLLWEKELKTSRRGAPKT</sequence>
<keyword evidence="2 3" id="KW-0175">Coiled coil</keyword>
<dbReference type="Pfam" id="PF05701">
    <property type="entry name" value="WEMBL"/>
    <property type="match status" value="1"/>
</dbReference>
<gene>
    <name evidence="5" type="ORF">OIU74_010811</name>
</gene>
<feature type="coiled-coil region" evidence="3">
    <location>
        <begin position="373"/>
        <end position="428"/>
    </location>
</feature>
<dbReference type="PANTHER" id="PTHR32054">
    <property type="entry name" value="HEAVY CHAIN, PUTATIVE, EXPRESSED-RELATED-RELATED"/>
    <property type="match status" value="1"/>
</dbReference>
<organism evidence="5 6">
    <name type="scientific">Salix koriyanagi</name>
    <dbReference type="NCBI Taxonomy" id="2511006"/>
    <lineage>
        <taxon>Eukaryota</taxon>
        <taxon>Viridiplantae</taxon>
        <taxon>Streptophyta</taxon>
        <taxon>Embryophyta</taxon>
        <taxon>Tracheophyta</taxon>
        <taxon>Spermatophyta</taxon>
        <taxon>Magnoliopsida</taxon>
        <taxon>eudicotyledons</taxon>
        <taxon>Gunneridae</taxon>
        <taxon>Pentapetalae</taxon>
        <taxon>rosids</taxon>
        <taxon>fabids</taxon>
        <taxon>Malpighiales</taxon>
        <taxon>Salicaceae</taxon>
        <taxon>Saliceae</taxon>
        <taxon>Salix</taxon>
    </lineage>
</organism>
<dbReference type="GO" id="GO:0009904">
    <property type="term" value="P:chloroplast accumulation movement"/>
    <property type="evidence" value="ECO:0007669"/>
    <property type="project" value="TreeGrafter"/>
</dbReference>
<dbReference type="EMBL" id="JAPFFM010000015">
    <property type="protein sequence ID" value="KAJ6709784.1"/>
    <property type="molecule type" value="Genomic_DNA"/>
</dbReference>
<dbReference type="GO" id="GO:0009903">
    <property type="term" value="P:chloroplast avoidance movement"/>
    <property type="evidence" value="ECO:0007669"/>
    <property type="project" value="TreeGrafter"/>
</dbReference>
<feature type="region of interest" description="Disordered" evidence="4">
    <location>
        <begin position="210"/>
        <end position="286"/>
    </location>
</feature>
<dbReference type="AlphaFoldDB" id="A0A9Q0YT39"/>
<comment type="similarity">
    <text evidence="1">Belongs to the WEB family.</text>
</comment>
<feature type="compositionally biased region" description="Polar residues" evidence="4">
    <location>
        <begin position="147"/>
        <end position="156"/>
    </location>
</feature>
<dbReference type="Gene3D" id="3.90.550.10">
    <property type="entry name" value="Spore Coat Polysaccharide Biosynthesis Protein SpsA, Chain A"/>
    <property type="match status" value="1"/>
</dbReference>
<evidence type="ECO:0000313" key="6">
    <source>
        <dbReference type="Proteomes" id="UP001151752"/>
    </source>
</evidence>
<dbReference type="PANTHER" id="PTHR32054:SF31">
    <property type="entry name" value="PROTEIN WEAK CHLOROPLAST MOVEMENT UNDER BLUE LIGHT 1"/>
    <property type="match status" value="1"/>
</dbReference>
<reference evidence="5" key="1">
    <citation type="submission" date="2022-11" db="EMBL/GenBank/DDBJ databases">
        <authorList>
            <person name="Hyden B.L."/>
            <person name="Feng K."/>
            <person name="Yates T."/>
            <person name="Jawdy S."/>
            <person name="Smart L.B."/>
            <person name="Muchero W."/>
        </authorList>
    </citation>
    <scope>NUCLEOTIDE SEQUENCE</scope>
    <source>
        <tissue evidence="5">Shoot tip</tissue>
    </source>
</reference>
<evidence type="ECO:0000256" key="2">
    <source>
        <dbReference type="ARBA" id="ARBA00023054"/>
    </source>
</evidence>
<evidence type="ECO:0000256" key="3">
    <source>
        <dbReference type="SAM" id="Coils"/>
    </source>
</evidence>
<comment type="caution">
    <text evidence="5">The sequence shown here is derived from an EMBL/GenBank/DDBJ whole genome shotgun (WGS) entry which is preliminary data.</text>
</comment>
<dbReference type="GO" id="GO:0005829">
    <property type="term" value="C:cytosol"/>
    <property type="evidence" value="ECO:0007669"/>
    <property type="project" value="TreeGrafter"/>
</dbReference>
<evidence type="ECO:0000313" key="5">
    <source>
        <dbReference type="EMBL" id="KAJ6709784.1"/>
    </source>
</evidence>